<dbReference type="SMART" id="SM00248">
    <property type="entry name" value="ANK"/>
    <property type="match status" value="2"/>
</dbReference>
<feature type="repeat" description="ANK" evidence="1">
    <location>
        <begin position="241"/>
        <end position="273"/>
    </location>
</feature>
<dbReference type="InterPro" id="IPR036770">
    <property type="entry name" value="Ankyrin_rpt-contain_sf"/>
</dbReference>
<reference evidence="2 3" key="1">
    <citation type="submission" date="2017-12" db="EMBL/GenBank/DDBJ databases">
        <title>Comparative genomics of Botrytis spp.</title>
        <authorList>
            <person name="Valero-Jimenez C.A."/>
            <person name="Tapia P."/>
            <person name="Veloso J."/>
            <person name="Silva-Moreno E."/>
            <person name="Staats M."/>
            <person name="Valdes J.H."/>
            <person name="Van Kan J.A.L."/>
        </authorList>
    </citation>
    <scope>NUCLEOTIDE SEQUENCE [LARGE SCALE GENOMIC DNA]</scope>
    <source>
        <strain evidence="2 3">MUCL11595</strain>
    </source>
</reference>
<sequence length="276" mass="30792">MAYYERSYKDGEVTGITIEIEQYETDLGSGSPELSQLLSMQTYKSQQQLMNMVDGIKLDLQELASKTVETASRDPPDSNVHFDALKVEARALACNIENPVVRLGFKRAMDLAFSTLSTPTERSLRRKSAFLDNVEYSFSNINTPFGTIDICITTLSFADDTYKSRTNLIMHPSRLLQLCGVRLGVRIALSRSYGTFKPELKAYRAVPDDSTIFRLCRDGRIDAIRCLFDEGLASPHDTDSYGRTPLVIAASAGQLSTCKFLVDEGADLEVRDIQNK</sequence>
<gene>
    <name evidence="2" type="ORF">BCON_0007g00700</name>
</gene>
<dbReference type="SUPFAM" id="SSF48403">
    <property type="entry name" value="Ankyrin repeat"/>
    <property type="match status" value="1"/>
</dbReference>
<organism evidence="2 3">
    <name type="scientific">Botryotinia convoluta</name>
    <dbReference type="NCBI Taxonomy" id="54673"/>
    <lineage>
        <taxon>Eukaryota</taxon>
        <taxon>Fungi</taxon>
        <taxon>Dikarya</taxon>
        <taxon>Ascomycota</taxon>
        <taxon>Pezizomycotina</taxon>
        <taxon>Leotiomycetes</taxon>
        <taxon>Helotiales</taxon>
        <taxon>Sclerotiniaceae</taxon>
        <taxon>Botryotinia</taxon>
    </lineage>
</organism>
<evidence type="ECO:0000256" key="1">
    <source>
        <dbReference type="PROSITE-ProRule" id="PRU00023"/>
    </source>
</evidence>
<name>A0A4Z1IYF7_9HELO</name>
<protein>
    <submittedName>
        <fullName evidence="2">Uncharacterized protein</fullName>
    </submittedName>
</protein>
<dbReference type="PROSITE" id="PS50088">
    <property type="entry name" value="ANK_REPEAT"/>
    <property type="match status" value="1"/>
</dbReference>
<evidence type="ECO:0000313" key="3">
    <source>
        <dbReference type="Proteomes" id="UP000297527"/>
    </source>
</evidence>
<keyword evidence="1" id="KW-0040">ANK repeat</keyword>
<dbReference type="OrthoDB" id="3553744at2759"/>
<keyword evidence="3" id="KW-1185">Reference proteome</keyword>
<comment type="caution">
    <text evidence="2">The sequence shown here is derived from an EMBL/GenBank/DDBJ whole genome shotgun (WGS) entry which is preliminary data.</text>
</comment>
<dbReference type="Proteomes" id="UP000297527">
    <property type="component" value="Unassembled WGS sequence"/>
</dbReference>
<dbReference type="EMBL" id="PQXN01000007">
    <property type="protein sequence ID" value="TGO64420.1"/>
    <property type="molecule type" value="Genomic_DNA"/>
</dbReference>
<dbReference type="Gene3D" id="1.25.40.20">
    <property type="entry name" value="Ankyrin repeat-containing domain"/>
    <property type="match status" value="1"/>
</dbReference>
<dbReference type="AlphaFoldDB" id="A0A4Z1IYF7"/>
<evidence type="ECO:0000313" key="2">
    <source>
        <dbReference type="EMBL" id="TGO64420.1"/>
    </source>
</evidence>
<accession>A0A4Z1IYF7</accession>
<dbReference type="PROSITE" id="PS50297">
    <property type="entry name" value="ANK_REP_REGION"/>
    <property type="match status" value="1"/>
</dbReference>
<dbReference type="InterPro" id="IPR002110">
    <property type="entry name" value="Ankyrin_rpt"/>
</dbReference>
<dbReference type="Pfam" id="PF12796">
    <property type="entry name" value="Ank_2"/>
    <property type="match status" value="1"/>
</dbReference>
<proteinExistence type="predicted"/>